<proteinExistence type="predicted"/>
<comment type="caution">
    <text evidence="3">The sequence shown here is derived from an EMBL/GenBank/DDBJ whole genome shotgun (WGS) entry which is preliminary data.</text>
</comment>
<evidence type="ECO:0000256" key="1">
    <source>
        <dbReference type="SAM" id="MobiDB-lite"/>
    </source>
</evidence>
<evidence type="ECO:0000259" key="2">
    <source>
        <dbReference type="Pfam" id="PF00462"/>
    </source>
</evidence>
<dbReference type="PANTHER" id="PTHR45669:SF30">
    <property type="entry name" value="OS04G0641300 PROTEIN"/>
    <property type="match status" value="1"/>
</dbReference>
<dbReference type="Pfam" id="PF23733">
    <property type="entry name" value="GRXCR1-2_C"/>
    <property type="match status" value="1"/>
</dbReference>
<evidence type="ECO:0000313" key="4">
    <source>
        <dbReference type="Proteomes" id="UP001279734"/>
    </source>
</evidence>
<reference evidence="3" key="1">
    <citation type="submission" date="2023-05" db="EMBL/GenBank/DDBJ databases">
        <title>Nepenthes gracilis genome sequencing.</title>
        <authorList>
            <person name="Fukushima K."/>
        </authorList>
    </citation>
    <scope>NUCLEOTIDE SEQUENCE</scope>
    <source>
        <strain evidence="3">SING2019-196</strain>
    </source>
</reference>
<dbReference type="PANTHER" id="PTHR45669">
    <property type="entry name" value="GLUTAREDOXIN DOMAIN-CONTAINING CYSTEINE-RICH PROTEIN CG12206-RELATED"/>
    <property type="match status" value="1"/>
</dbReference>
<evidence type="ECO:0000313" key="3">
    <source>
        <dbReference type="EMBL" id="GMH15651.1"/>
    </source>
</evidence>
<dbReference type="Pfam" id="PF00462">
    <property type="entry name" value="Glutaredoxin"/>
    <property type="match status" value="1"/>
</dbReference>
<keyword evidence="4" id="KW-1185">Reference proteome</keyword>
<accession>A0AAD3SSQ3</accession>
<sequence length="464" mass="52075">MGCGSSRQSHGCRHCRQTPYSSVPRSYSTHVHHPPAMTGDSYHVVALTSSTLGSFKLDQLLRNQNRGDDLVVEIPPLLDPNGDQIEIKDDRENEFEIGMIEAKAWSKMIEEKIIKAVPKTPTMTPPGEPETINAWELMEGLEDASPPRAATEHFRSFSFHVNSDSIPAFVDSPKTRAHGNGFSSPRAIALEKDCLPKRNSIPKTIDSDFDPEIISAFRKALEELSPTHPFRLRPFDHHQEQPETVEEKKTNCSMEFEVTEEKKTNGFAEEENKLNGIMADVTGYAFDGKKRCVLYFTSLRGVRKTYEDCCDVRIILKGLGIKVDERDVSMHSGFKEELRGLLGDGFNRGGLPRVFVGEKYIGGAEDIRGMHEEGRLEKVLEGCQRVEDDGGSRLHSGVCEACGDIRFVPCETCSGSCKIYYEGCYDSYDHHHHHNDECEEGEYGFQRCPDCNENGLIRCPICCC</sequence>
<dbReference type="Proteomes" id="UP001279734">
    <property type="component" value="Unassembled WGS sequence"/>
</dbReference>
<name>A0AAD3SSQ3_NEPGR</name>
<dbReference type="FunFam" id="3.40.30.10:FF:000273">
    <property type="entry name" value="Glutaredoxin family protein"/>
    <property type="match status" value="1"/>
</dbReference>
<feature type="domain" description="Glutaredoxin" evidence="2">
    <location>
        <begin position="293"/>
        <end position="361"/>
    </location>
</feature>
<feature type="compositionally biased region" description="Polar residues" evidence="1">
    <location>
        <begin position="18"/>
        <end position="29"/>
    </location>
</feature>
<protein>
    <recommendedName>
        <fullName evidence="2">Glutaredoxin domain-containing protein</fullName>
    </recommendedName>
</protein>
<dbReference type="SUPFAM" id="SSF52833">
    <property type="entry name" value="Thioredoxin-like"/>
    <property type="match status" value="1"/>
</dbReference>
<dbReference type="PROSITE" id="PS51354">
    <property type="entry name" value="GLUTAREDOXIN_2"/>
    <property type="match status" value="1"/>
</dbReference>
<dbReference type="CDD" id="cd03031">
    <property type="entry name" value="GRX_GRX_like"/>
    <property type="match status" value="1"/>
</dbReference>
<dbReference type="InterPro" id="IPR036249">
    <property type="entry name" value="Thioredoxin-like_sf"/>
</dbReference>
<gene>
    <name evidence="3" type="ORF">Nepgr_017492</name>
</gene>
<dbReference type="Gene3D" id="3.40.30.10">
    <property type="entry name" value="Glutaredoxin"/>
    <property type="match status" value="1"/>
</dbReference>
<feature type="region of interest" description="Disordered" evidence="1">
    <location>
        <begin position="1"/>
        <end position="35"/>
    </location>
</feature>
<dbReference type="InterPro" id="IPR002109">
    <property type="entry name" value="Glutaredoxin"/>
</dbReference>
<dbReference type="EMBL" id="BSYO01000015">
    <property type="protein sequence ID" value="GMH15651.1"/>
    <property type="molecule type" value="Genomic_DNA"/>
</dbReference>
<dbReference type="AlphaFoldDB" id="A0AAD3SSQ3"/>
<organism evidence="3 4">
    <name type="scientific">Nepenthes gracilis</name>
    <name type="common">Slender pitcher plant</name>
    <dbReference type="NCBI Taxonomy" id="150966"/>
    <lineage>
        <taxon>Eukaryota</taxon>
        <taxon>Viridiplantae</taxon>
        <taxon>Streptophyta</taxon>
        <taxon>Embryophyta</taxon>
        <taxon>Tracheophyta</taxon>
        <taxon>Spermatophyta</taxon>
        <taxon>Magnoliopsida</taxon>
        <taxon>eudicotyledons</taxon>
        <taxon>Gunneridae</taxon>
        <taxon>Pentapetalae</taxon>
        <taxon>Caryophyllales</taxon>
        <taxon>Nepenthaceae</taxon>
        <taxon>Nepenthes</taxon>
    </lineage>
</organism>